<keyword evidence="1" id="KW-1133">Transmembrane helix</keyword>
<reference evidence="2" key="1">
    <citation type="submission" date="2023-03" db="EMBL/GenBank/DDBJ databases">
        <title>Draft genome sequence of a Mycolicibacterium mageritense strain H4_3_1 isolated from a hybrid biological-inorganic system reactor.</title>
        <authorList>
            <person name="Feng X."/>
            <person name="Kazama D."/>
            <person name="Sato K."/>
            <person name="Kobayashi H."/>
        </authorList>
    </citation>
    <scope>NUCLEOTIDE SEQUENCE</scope>
    <source>
        <strain evidence="2">H4_3_1</strain>
    </source>
</reference>
<dbReference type="AlphaFoldDB" id="A0AAI8XSF7"/>
<gene>
    <name evidence="2" type="ORF">hbim_07121</name>
</gene>
<organism evidence="2 3">
    <name type="scientific">Mycolicibacterium mageritense</name>
    <name type="common">Mycobacterium mageritense</name>
    <dbReference type="NCBI Taxonomy" id="53462"/>
    <lineage>
        <taxon>Bacteria</taxon>
        <taxon>Bacillati</taxon>
        <taxon>Actinomycetota</taxon>
        <taxon>Actinomycetes</taxon>
        <taxon>Mycobacteriales</taxon>
        <taxon>Mycobacteriaceae</taxon>
        <taxon>Mycolicibacterium</taxon>
    </lineage>
</organism>
<dbReference type="EMBL" id="AP027452">
    <property type="protein sequence ID" value="BDY33146.1"/>
    <property type="molecule type" value="Genomic_DNA"/>
</dbReference>
<dbReference type="RefSeq" id="WP_286212739.1">
    <property type="nucleotide sequence ID" value="NZ_AP027452.1"/>
</dbReference>
<evidence type="ECO:0000313" key="2">
    <source>
        <dbReference type="EMBL" id="BDY33146.1"/>
    </source>
</evidence>
<evidence type="ECO:0000313" key="3">
    <source>
        <dbReference type="Proteomes" id="UP001241092"/>
    </source>
</evidence>
<protein>
    <submittedName>
        <fullName evidence="2">Uncharacterized protein</fullName>
    </submittedName>
</protein>
<dbReference type="Proteomes" id="UP001241092">
    <property type="component" value="Chromosome"/>
</dbReference>
<keyword evidence="1" id="KW-0472">Membrane</keyword>
<keyword evidence="1" id="KW-0812">Transmembrane</keyword>
<feature type="transmembrane region" description="Helical" evidence="1">
    <location>
        <begin position="21"/>
        <end position="40"/>
    </location>
</feature>
<accession>A0AAI8XSF7</accession>
<sequence>MSDSHDRYIFGIEKPFPWLPIGAAVIGGIALAAGVLWLGAELVDGHEDIVF</sequence>
<name>A0AAI8XSF7_MYCME</name>
<proteinExistence type="predicted"/>
<evidence type="ECO:0000256" key="1">
    <source>
        <dbReference type="SAM" id="Phobius"/>
    </source>
</evidence>